<dbReference type="VEuPathDB" id="FungiDB:JI435_428230"/>
<sequence>MIRAPDRCPSVPADWVQGKGYPSEAFISEHHPVICMGAQVLWKMPRVEANKNIDLICRRMDTLQACGTAMPFRHGFNAPNG</sequence>
<evidence type="ECO:0000313" key="2">
    <source>
        <dbReference type="Proteomes" id="UP000663193"/>
    </source>
</evidence>
<gene>
    <name evidence="1" type="ORF">JI435_428230</name>
</gene>
<protein>
    <submittedName>
        <fullName evidence="1">Uncharacterized protein</fullName>
    </submittedName>
</protein>
<accession>A0A7U2HXL1</accession>
<evidence type="ECO:0000313" key="1">
    <source>
        <dbReference type="EMBL" id="QRC92401.1"/>
    </source>
</evidence>
<name>A0A7U2HXL1_PHANO</name>
<organism evidence="1 2">
    <name type="scientific">Phaeosphaeria nodorum (strain SN15 / ATCC MYA-4574 / FGSC 10173)</name>
    <name type="common">Glume blotch fungus</name>
    <name type="synonym">Parastagonospora nodorum</name>
    <dbReference type="NCBI Taxonomy" id="321614"/>
    <lineage>
        <taxon>Eukaryota</taxon>
        <taxon>Fungi</taxon>
        <taxon>Dikarya</taxon>
        <taxon>Ascomycota</taxon>
        <taxon>Pezizomycotina</taxon>
        <taxon>Dothideomycetes</taxon>
        <taxon>Pleosporomycetidae</taxon>
        <taxon>Pleosporales</taxon>
        <taxon>Pleosporineae</taxon>
        <taxon>Phaeosphaeriaceae</taxon>
        <taxon>Parastagonospora</taxon>
    </lineage>
</organism>
<proteinExistence type="predicted"/>
<reference evidence="2" key="1">
    <citation type="journal article" date="2021" name="BMC Genomics">
        <title>Chromosome-level genome assembly and manually-curated proteome of model necrotroph Parastagonospora nodorum Sn15 reveals a genome-wide trove of candidate effector homologs, and redundancy of virulence-related functions within an accessory chromosome.</title>
        <authorList>
            <person name="Bertazzoni S."/>
            <person name="Jones D.A.B."/>
            <person name="Phan H.T."/>
            <person name="Tan K.-C."/>
            <person name="Hane J.K."/>
        </authorList>
    </citation>
    <scope>NUCLEOTIDE SEQUENCE [LARGE SCALE GENOMIC DNA]</scope>
    <source>
        <strain evidence="2">SN15 / ATCC MYA-4574 / FGSC 10173)</strain>
    </source>
</reference>
<dbReference type="Proteomes" id="UP000663193">
    <property type="component" value="Chromosome 2"/>
</dbReference>
<keyword evidence="2" id="KW-1185">Reference proteome</keyword>
<dbReference type="EMBL" id="CP069024">
    <property type="protein sequence ID" value="QRC92401.1"/>
    <property type="molecule type" value="Genomic_DNA"/>
</dbReference>
<dbReference type="AlphaFoldDB" id="A0A7U2HXL1"/>